<reference evidence="2" key="1">
    <citation type="submission" date="2016-04" db="EMBL/GenBank/DDBJ databases">
        <authorList>
            <person name="Evans L.H."/>
            <person name="Alamgir A."/>
            <person name="Owens N."/>
            <person name="Weber N.D."/>
            <person name="Virtaneva K."/>
            <person name="Barbian K."/>
            <person name="Babar A."/>
            <person name="Rosenke K."/>
        </authorList>
    </citation>
    <scope>NUCLEOTIDE SEQUENCE</scope>
    <source>
        <strain evidence="2">86-2</strain>
    </source>
</reference>
<dbReference type="RefSeq" id="WP_135103963.1">
    <property type="nucleotide sequence ID" value="NZ_CABTJG010000001.1"/>
</dbReference>
<proteinExistence type="predicted"/>
<organism evidence="2">
    <name type="scientific">uncultured Dysgonomonas sp</name>
    <dbReference type="NCBI Taxonomy" id="206096"/>
    <lineage>
        <taxon>Bacteria</taxon>
        <taxon>Pseudomonadati</taxon>
        <taxon>Bacteroidota</taxon>
        <taxon>Bacteroidia</taxon>
        <taxon>Bacteroidales</taxon>
        <taxon>Dysgonomonadaceae</taxon>
        <taxon>Dysgonomonas</taxon>
        <taxon>environmental samples</taxon>
    </lineage>
</organism>
<feature type="chain" id="PRO_5013210889" description="Hint domain-containing protein" evidence="1">
    <location>
        <begin position="23"/>
        <end position="174"/>
    </location>
</feature>
<accession>A0A212JD27</accession>
<dbReference type="InterPro" id="IPR036844">
    <property type="entry name" value="Hint_dom_sf"/>
</dbReference>
<evidence type="ECO:0000313" key="2">
    <source>
        <dbReference type="EMBL" id="SBV97354.1"/>
    </source>
</evidence>
<feature type="signal peptide" evidence="1">
    <location>
        <begin position="1"/>
        <end position="22"/>
    </location>
</feature>
<sequence>MKTNILILTFLSLFALNLSINAQNYLATGTQITMGDDLRKGVEDVTVGDVILSYDYTKDLYEKKKVTGVDKIMFNRLARIVLENKMQVLVTSQYPFWSERGWVSIDPEMTIQNPKYASVKSCNVGDYLKFYDILSTGSDRIAIIEGILEPIMGYNIQLEEGGSIIANGFIIGVD</sequence>
<dbReference type="SUPFAM" id="SSF51294">
    <property type="entry name" value="Hedgehog/intein (Hint) domain"/>
    <property type="match status" value="1"/>
</dbReference>
<dbReference type="EMBL" id="FLUL01000001">
    <property type="protein sequence ID" value="SBV97354.1"/>
    <property type="molecule type" value="Genomic_DNA"/>
</dbReference>
<protein>
    <recommendedName>
        <fullName evidence="3">Hint domain-containing protein</fullName>
    </recommendedName>
</protein>
<dbReference type="AlphaFoldDB" id="A0A212JD27"/>
<dbReference type="Gene3D" id="2.170.16.10">
    <property type="entry name" value="Hedgehog/Intein (Hint) domain"/>
    <property type="match status" value="1"/>
</dbReference>
<evidence type="ECO:0000256" key="1">
    <source>
        <dbReference type="SAM" id="SignalP"/>
    </source>
</evidence>
<gene>
    <name evidence="2" type="ORF">KL86DYS2_11257</name>
</gene>
<evidence type="ECO:0008006" key="3">
    <source>
        <dbReference type="Google" id="ProtNLM"/>
    </source>
</evidence>
<keyword evidence="1" id="KW-0732">Signal</keyword>
<name>A0A212JD27_9BACT</name>